<dbReference type="Proteomes" id="UP000011200">
    <property type="component" value="Chromosome"/>
</dbReference>
<evidence type="ECO:0000313" key="2">
    <source>
        <dbReference type="Proteomes" id="UP000011200"/>
    </source>
</evidence>
<accession>A0A2U9PNC6</accession>
<evidence type="ECO:0000313" key="1">
    <source>
        <dbReference type="EMBL" id="AWT53188.1"/>
    </source>
</evidence>
<proteinExistence type="predicted"/>
<organism evidence="1 2">
    <name type="scientific">Mycolicibacterium smegmatis (strain MKD8)</name>
    <name type="common">Mycobacterium smegmatis</name>
    <dbReference type="NCBI Taxonomy" id="1214915"/>
    <lineage>
        <taxon>Bacteria</taxon>
        <taxon>Bacillati</taxon>
        <taxon>Actinomycetota</taxon>
        <taxon>Actinomycetes</taxon>
        <taxon>Mycobacteriales</taxon>
        <taxon>Mycobacteriaceae</taxon>
        <taxon>Mycolicibacterium</taxon>
    </lineage>
</organism>
<protein>
    <submittedName>
        <fullName evidence="1">Uncharacterized protein</fullName>
    </submittedName>
</protein>
<sequence length="56" mass="6072">MSRICAGMCAARGDRAAEAMPYQQAEIDRQTARFDDAVQYVPNAPAVGIDKSLKRG</sequence>
<gene>
    <name evidence="1" type="ORF">D806_022070</name>
</gene>
<dbReference type="AlphaFoldDB" id="A0A2U9PNC6"/>
<dbReference type="RefSeq" id="WP_198671003.1">
    <property type="nucleotide sequence ID" value="NZ_CP027541.1"/>
</dbReference>
<name>A0A2U9PNC6_MYCSE</name>
<dbReference type="EMBL" id="CP027541">
    <property type="protein sequence ID" value="AWT53188.1"/>
    <property type="molecule type" value="Genomic_DNA"/>
</dbReference>
<reference evidence="2" key="2">
    <citation type="submission" date="2018-03" db="EMBL/GenBank/DDBJ databases">
        <authorList>
            <person name="Derbyshire K."/>
            <person name="Gray T.A."/>
            <person name="Champion M."/>
        </authorList>
    </citation>
    <scope>NUCLEOTIDE SEQUENCE [LARGE SCALE GENOMIC DNA]</scope>
    <source>
        <strain evidence="2">MKD8</strain>
    </source>
</reference>
<reference evidence="1 2" key="1">
    <citation type="journal article" date="2013" name="Genome Announc.">
        <title>Draft genome sequence of MKD8, a conjugal recipient Mycobacterium smegmatis strain.</title>
        <authorList>
            <person name="Gray T.A."/>
            <person name="Palumbo M.J."/>
            <person name="Derbyshire K.M."/>
        </authorList>
    </citation>
    <scope>NUCLEOTIDE SEQUENCE [LARGE SCALE GENOMIC DNA]</scope>
    <source>
        <strain evidence="1 2">MKD8</strain>
    </source>
</reference>